<evidence type="ECO:0000259" key="1">
    <source>
        <dbReference type="Pfam" id="PF13470"/>
    </source>
</evidence>
<evidence type="ECO:0000313" key="3">
    <source>
        <dbReference type="EMBL" id="MBE9145737.1"/>
    </source>
</evidence>
<comment type="caution">
    <text evidence="3">The sequence shown here is derived from an EMBL/GenBank/DDBJ whole genome shotgun (WGS) entry which is preliminary data.</text>
</comment>
<feature type="domain" description="VapC50 C-terminal" evidence="2">
    <location>
        <begin position="127"/>
        <end position="179"/>
    </location>
</feature>
<dbReference type="Proteomes" id="UP000640725">
    <property type="component" value="Unassembled WGS sequence"/>
</dbReference>
<accession>A0ABR9UGZ5</accession>
<organism evidence="3 4">
    <name type="scientific">Planktothrix mougeotii LEGE 06226</name>
    <dbReference type="NCBI Taxonomy" id="1828728"/>
    <lineage>
        <taxon>Bacteria</taxon>
        <taxon>Bacillati</taxon>
        <taxon>Cyanobacteriota</taxon>
        <taxon>Cyanophyceae</taxon>
        <taxon>Oscillatoriophycideae</taxon>
        <taxon>Oscillatoriales</taxon>
        <taxon>Microcoleaceae</taxon>
        <taxon>Planktothrix</taxon>
    </lineage>
</organism>
<dbReference type="RefSeq" id="WP_193871143.1">
    <property type="nucleotide sequence ID" value="NZ_JADEWU010000067.1"/>
</dbReference>
<reference evidence="3 4" key="1">
    <citation type="submission" date="2020-10" db="EMBL/GenBank/DDBJ databases">
        <authorList>
            <person name="Castelo-Branco R."/>
            <person name="Eusebio N."/>
            <person name="Adriana R."/>
            <person name="Vieira A."/>
            <person name="Brugerolle De Fraissinette N."/>
            <person name="Rezende De Castro R."/>
            <person name="Schneider M.P."/>
            <person name="Vasconcelos V."/>
            <person name="Leao P.N."/>
        </authorList>
    </citation>
    <scope>NUCLEOTIDE SEQUENCE [LARGE SCALE GENOMIC DNA]</scope>
    <source>
        <strain evidence="3 4">LEGE 06226</strain>
    </source>
</reference>
<dbReference type="InterPro" id="IPR058652">
    <property type="entry name" value="VapC50_C"/>
</dbReference>
<dbReference type="CDD" id="cd09854">
    <property type="entry name" value="PIN_VapC-like"/>
    <property type="match status" value="1"/>
</dbReference>
<gene>
    <name evidence="3" type="ORF">IQ236_21340</name>
</gene>
<dbReference type="PANTHER" id="PTHR34610:SF4">
    <property type="entry name" value="SLL8027 PROTEIN"/>
    <property type="match status" value="1"/>
</dbReference>
<keyword evidence="4" id="KW-1185">Reference proteome</keyword>
<sequence length="184" mass="20666">MSLTVVLDACVIFPMPLCDTLLRTAEAGFYRLCLSQEILDEVTRNLIKQGRIKAEAASRYQGHIKAAFPEAIIEGFEEIINSMTNDPKDRHVLAVAVQSKADLIVTFNLTDFPPESLQPFNLQVKHPDDFLIGLCDLYTVNAMAEIIKIQAEALKRPPMTVEDLLSRLMVQVPKFTNKILSSQY</sequence>
<dbReference type="SUPFAM" id="SSF88723">
    <property type="entry name" value="PIN domain-like"/>
    <property type="match status" value="1"/>
</dbReference>
<dbReference type="EMBL" id="JADEWU010000067">
    <property type="protein sequence ID" value="MBE9145737.1"/>
    <property type="molecule type" value="Genomic_DNA"/>
</dbReference>
<name>A0ABR9UGZ5_9CYAN</name>
<evidence type="ECO:0000259" key="2">
    <source>
        <dbReference type="Pfam" id="PF26343"/>
    </source>
</evidence>
<feature type="domain" description="PIN" evidence="1">
    <location>
        <begin position="5"/>
        <end position="108"/>
    </location>
</feature>
<dbReference type="InterPro" id="IPR002850">
    <property type="entry name" value="PIN_toxin-like"/>
</dbReference>
<dbReference type="Pfam" id="PF13470">
    <property type="entry name" value="PIN_3"/>
    <property type="match status" value="1"/>
</dbReference>
<dbReference type="Pfam" id="PF26343">
    <property type="entry name" value="VapC50_C"/>
    <property type="match status" value="1"/>
</dbReference>
<dbReference type="PANTHER" id="PTHR34610">
    <property type="entry name" value="SSL7007 PROTEIN"/>
    <property type="match status" value="1"/>
</dbReference>
<evidence type="ECO:0000313" key="4">
    <source>
        <dbReference type="Proteomes" id="UP000640725"/>
    </source>
</evidence>
<protein>
    <submittedName>
        <fullName evidence="3">PIN domain-containing protein</fullName>
    </submittedName>
</protein>
<dbReference type="InterPro" id="IPR029060">
    <property type="entry name" value="PIN-like_dom_sf"/>
</dbReference>
<dbReference type="InterPro" id="IPR002716">
    <property type="entry name" value="PIN_dom"/>
</dbReference>
<proteinExistence type="predicted"/>